<organism evidence="1 2">
    <name type="scientific">Syntrophotalea carbinolica (strain DSM 2380 / NBRC 103641 / GraBd1)</name>
    <name type="common">Pelobacter carbinolicus</name>
    <dbReference type="NCBI Taxonomy" id="338963"/>
    <lineage>
        <taxon>Bacteria</taxon>
        <taxon>Pseudomonadati</taxon>
        <taxon>Thermodesulfobacteriota</taxon>
        <taxon>Desulfuromonadia</taxon>
        <taxon>Desulfuromonadales</taxon>
        <taxon>Syntrophotaleaceae</taxon>
        <taxon>Syntrophotalea</taxon>
    </lineage>
</organism>
<reference evidence="2" key="1">
    <citation type="submission" date="2005-10" db="EMBL/GenBank/DDBJ databases">
        <title>Complete sequence of Pelobacter carbinolicus DSM 2380.</title>
        <authorList>
            <person name="Copeland A."/>
            <person name="Lucas S."/>
            <person name="Lapidus A."/>
            <person name="Barry K."/>
            <person name="Detter J.C."/>
            <person name="Glavina T."/>
            <person name="Hammon N."/>
            <person name="Israni S."/>
            <person name="Pitluck S."/>
            <person name="Chertkov O."/>
            <person name="Schmutz J."/>
            <person name="Larimer F."/>
            <person name="Land M."/>
            <person name="Kyrpides N."/>
            <person name="Ivanova N."/>
            <person name="Richardson P."/>
        </authorList>
    </citation>
    <scope>NUCLEOTIDE SEQUENCE [LARGE SCALE GENOMIC DNA]</scope>
    <source>
        <strain evidence="2">DSM 2380 / NBRC 103641 / GraBd1</strain>
    </source>
</reference>
<dbReference type="OrthoDB" id="3541981at2"/>
<protein>
    <submittedName>
        <fullName evidence="1">Uncharacterized protein</fullName>
    </submittedName>
</protein>
<name>Q3A0E6_SYNC1</name>
<keyword evidence="2" id="KW-1185">Reference proteome</keyword>
<dbReference type="Proteomes" id="UP000002534">
    <property type="component" value="Chromosome"/>
</dbReference>
<dbReference type="KEGG" id="pca:Pcar_2926"/>
<gene>
    <name evidence="1" type="ordered locus">Pcar_2926</name>
</gene>
<evidence type="ECO:0000313" key="1">
    <source>
        <dbReference type="EMBL" id="ABA90161.1"/>
    </source>
</evidence>
<reference evidence="1 2" key="2">
    <citation type="journal article" date="2012" name="BMC Genomics">
        <title>The genome of Pelobacter carbinolicus reveals surprising metabolic capabilities and physiological features.</title>
        <authorList>
            <person name="Aklujkar M."/>
            <person name="Haveman S.A."/>
            <person name="Didonato R.Jr."/>
            <person name="Chertkov O."/>
            <person name="Han C.S."/>
            <person name="Land M.L."/>
            <person name="Brown P."/>
            <person name="Lovley D.R."/>
        </authorList>
    </citation>
    <scope>NUCLEOTIDE SEQUENCE [LARGE SCALE GENOMIC DNA]</scope>
    <source>
        <strain evidence="2">DSM 2380 / NBRC 103641 / GraBd1</strain>
    </source>
</reference>
<accession>Q3A0E6</accession>
<dbReference type="HOGENOM" id="CLU_188470_0_0_7"/>
<dbReference type="EMBL" id="CP000142">
    <property type="protein sequence ID" value="ABA90161.1"/>
    <property type="molecule type" value="Genomic_DNA"/>
</dbReference>
<proteinExistence type="predicted"/>
<dbReference type="AlphaFoldDB" id="Q3A0E6"/>
<dbReference type="RefSeq" id="WP_011342713.1">
    <property type="nucleotide sequence ID" value="NC_007498.2"/>
</dbReference>
<dbReference type="eggNOG" id="ENOG50331MF">
    <property type="taxonomic scope" value="Bacteria"/>
</dbReference>
<sequence>MNNTSTRVERAQKPRKCPECGQAPLASILYGMPAFDEELERKMNEGRITLGGCCISDDDPAWECTHCGLKIFRRQVQ</sequence>
<evidence type="ECO:0000313" key="2">
    <source>
        <dbReference type="Proteomes" id="UP000002534"/>
    </source>
</evidence>
<dbReference type="STRING" id="338963.Pcar_2926"/>